<evidence type="ECO:0000313" key="3">
    <source>
        <dbReference type="Proteomes" id="UP000037977"/>
    </source>
</evidence>
<dbReference type="Pfam" id="PF07554">
    <property type="entry name" value="FIVAR"/>
    <property type="match status" value="3"/>
</dbReference>
<protein>
    <submittedName>
        <fullName evidence="2">S-layer protein</fullName>
    </submittedName>
</protein>
<gene>
    <name evidence="2" type="ORF">ADM90_02325</name>
</gene>
<comment type="caution">
    <text evidence="2">The sequence shown here is derived from an EMBL/GenBank/DDBJ whole genome shotgun (WGS) entry which is preliminary data.</text>
</comment>
<accession>A0A0N0UXB3</accession>
<feature type="chain" id="PRO_5005860599" evidence="1">
    <location>
        <begin position="28"/>
        <end position="548"/>
    </location>
</feature>
<organism evidence="2 3">
    <name type="scientific">Lysinibacillus macroides</name>
    <dbReference type="NCBI Taxonomy" id="33935"/>
    <lineage>
        <taxon>Bacteria</taxon>
        <taxon>Bacillati</taxon>
        <taxon>Bacillota</taxon>
        <taxon>Bacilli</taxon>
        <taxon>Bacillales</taxon>
        <taxon>Bacillaceae</taxon>
        <taxon>Lysinibacillus</taxon>
    </lineage>
</organism>
<keyword evidence="1" id="KW-0732">Signal</keyword>
<feature type="signal peptide" evidence="1">
    <location>
        <begin position="1"/>
        <end position="27"/>
    </location>
</feature>
<dbReference type="Proteomes" id="UP000037977">
    <property type="component" value="Unassembled WGS sequence"/>
</dbReference>
<dbReference type="RefSeq" id="WP_053993456.1">
    <property type="nucleotide sequence ID" value="NZ_CP065643.1"/>
</dbReference>
<keyword evidence="3" id="KW-1185">Reference proteome</keyword>
<name>A0A0N0UXB3_9BACI</name>
<dbReference type="AlphaFoldDB" id="A0A0N0UXB3"/>
<reference evidence="2 3" key="1">
    <citation type="submission" date="2015-07" db="EMBL/GenBank/DDBJ databases">
        <title>Genome sequencing project for genomic taxonomy and phylogenomics of Bacillus-like bacteria.</title>
        <authorList>
            <person name="Liu B."/>
            <person name="Wang J."/>
            <person name="Zhu Y."/>
            <person name="Liu G."/>
            <person name="Chen Q."/>
            <person name="Chen Z."/>
            <person name="Che J."/>
            <person name="Ge C."/>
            <person name="Shi H."/>
            <person name="Pan Z."/>
            <person name="Liu X."/>
        </authorList>
    </citation>
    <scope>NUCLEOTIDE SEQUENCE [LARGE SCALE GENOMIC DNA]</scope>
    <source>
        <strain evidence="2 3">DSM 54</strain>
    </source>
</reference>
<dbReference type="EMBL" id="LGCI01000003">
    <property type="protein sequence ID" value="KOY83757.1"/>
    <property type="molecule type" value="Genomic_DNA"/>
</dbReference>
<evidence type="ECO:0000313" key="2">
    <source>
        <dbReference type="EMBL" id="KOY83757.1"/>
    </source>
</evidence>
<dbReference type="PATRIC" id="fig|33935.3.peg.4654"/>
<dbReference type="Gene3D" id="1.20.1270.90">
    <property type="entry name" value="AF1782-like"/>
    <property type="match status" value="3"/>
</dbReference>
<sequence length="548" mass="59735">MRNKTLSILMSTAITASLVLPVSTANATSSLNQSNLYEAQIAAKTTVKGESVTIRSVTKDTVLTTNGTFRVKDSLKPLFDTSNKAALTNARATLVVKNGQITDVTALTLNKAGTNKKSVYFDAGDAQISGNLTVNADYMKIQEVTVDGQLIITNKVKKAITLDEVSVGETITLKPLLTKKANWLYVTLIDTKAAHIDLTRTKVSVSSNQTIAKVDITGDVPSFEVMGDVEKLTIDVDSNFSLYGEGKIEQVIVEGGKKVALDSDHHVNKVQVDNQNVSVTLPVVDKKELNTLLASPPYVHVSINGYDVLTTEKWTIQADRTVFETAVASARAVANNSSASQEQVKNAISHYKNALAVYQAVQKNGTKYGYGDKASLQSLIYSVQYVSVSWYNGSDVYNNAPWTTQAEKNALESAVSSAQAVVNNYNATQNEIVNATTQLNNAIWIYKNAYKYGTNGYYVDKTNLQTLINSANAASYGVIISAYGDGSDVSIYNYWTTQYDLNTLNSYINQANTVFNNPYSTQNEISTAYNNLNSALSNFNLAKRYKSY</sequence>
<dbReference type="OrthoDB" id="2727118at2"/>
<proteinExistence type="predicted"/>
<evidence type="ECO:0000256" key="1">
    <source>
        <dbReference type="SAM" id="SignalP"/>
    </source>
</evidence>